<dbReference type="AlphaFoldDB" id="M2UUG9"/>
<evidence type="ECO:0000313" key="3">
    <source>
        <dbReference type="Proteomes" id="UP000016936"/>
    </source>
</evidence>
<dbReference type="EMBL" id="KB445576">
    <property type="protein sequence ID" value="EMD91503.1"/>
    <property type="molecule type" value="Genomic_DNA"/>
</dbReference>
<dbReference type="OrthoDB" id="10268830at2759"/>
<name>M2UUG9_COCH5</name>
<dbReference type="HOGENOM" id="CLU_3032006_0_0_1"/>
<organism evidence="2 3">
    <name type="scientific">Cochliobolus heterostrophus (strain C5 / ATCC 48332 / race O)</name>
    <name type="common">Southern corn leaf blight fungus</name>
    <name type="synonym">Bipolaris maydis</name>
    <dbReference type="NCBI Taxonomy" id="701091"/>
    <lineage>
        <taxon>Eukaryota</taxon>
        <taxon>Fungi</taxon>
        <taxon>Dikarya</taxon>
        <taxon>Ascomycota</taxon>
        <taxon>Pezizomycotina</taxon>
        <taxon>Dothideomycetes</taxon>
        <taxon>Pleosporomycetidae</taxon>
        <taxon>Pleosporales</taxon>
        <taxon>Pleosporineae</taxon>
        <taxon>Pleosporaceae</taxon>
        <taxon>Bipolaris</taxon>
    </lineage>
</organism>
<sequence>MSKNHQPNEGSMSSSPRRILPCSRCPELSVAPVSWEAPHARLDRDWQRSVSKNSP</sequence>
<feature type="region of interest" description="Disordered" evidence="1">
    <location>
        <begin position="1"/>
        <end position="21"/>
    </location>
</feature>
<evidence type="ECO:0000256" key="1">
    <source>
        <dbReference type="SAM" id="MobiDB-lite"/>
    </source>
</evidence>
<reference evidence="2 3" key="1">
    <citation type="journal article" date="2012" name="PLoS Pathog.">
        <title>Diverse lifestyles and strategies of plant pathogenesis encoded in the genomes of eighteen Dothideomycetes fungi.</title>
        <authorList>
            <person name="Ohm R.A."/>
            <person name="Feau N."/>
            <person name="Henrissat B."/>
            <person name="Schoch C.L."/>
            <person name="Horwitz B.A."/>
            <person name="Barry K.W."/>
            <person name="Condon B.J."/>
            <person name="Copeland A.C."/>
            <person name="Dhillon B."/>
            <person name="Glaser F."/>
            <person name="Hesse C.N."/>
            <person name="Kosti I."/>
            <person name="LaButti K."/>
            <person name="Lindquist E.A."/>
            <person name="Lucas S."/>
            <person name="Salamov A.A."/>
            <person name="Bradshaw R.E."/>
            <person name="Ciuffetti L."/>
            <person name="Hamelin R.C."/>
            <person name="Kema G.H.J."/>
            <person name="Lawrence C."/>
            <person name="Scott J.A."/>
            <person name="Spatafora J.W."/>
            <person name="Turgeon B.G."/>
            <person name="de Wit P.J.G.M."/>
            <person name="Zhong S."/>
            <person name="Goodwin S.B."/>
            <person name="Grigoriev I.V."/>
        </authorList>
    </citation>
    <scope>NUCLEOTIDE SEQUENCE [LARGE SCALE GENOMIC DNA]</scope>
    <source>
        <strain evidence="3">C5 / ATCC 48332 / race O</strain>
    </source>
</reference>
<reference evidence="3" key="2">
    <citation type="journal article" date="2013" name="PLoS Genet.">
        <title>Comparative genome structure, secondary metabolite, and effector coding capacity across Cochliobolus pathogens.</title>
        <authorList>
            <person name="Condon B.J."/>
            <person name="Leng Y."/>
            <person name="Wu D."/>
            <person name="Bushley K.E."/>
            <person name="Ohm R.A."/>
            <person name="Otillar R."/>
            <person name="Martin J."/>
            <person name="Schackwitz W."/>
            <person name="Grimwood J."/>
            <person name="MohdZainudin N."/>
            <person name="Xue C."/>
            <person name="Wang R."/>
            <person name="Manning V.A."/>
            <person name="Dhillon B."/>
            <person name="Tu Z.J."/>
            <person name="Steffenson B.J."/>
            <person name="Salamov A."/>
            <person name="Sun H."/>
            <person name="Lowry S."/>
            <person name="LaButti K."/>
            <person name="Han J."/>
            <person name="Copeland A."/>
            <person name="Lindquist E."/>
            <person name="Barry K."/>
            <person name="Schmutz J."/>
            <person name="Baker S.E."/>
            <person name="Ciuffetti L.M."/>
            <person name="Grigoriev I.V."/>
            <person name="Zhong S."/>
            <person name="Turgeon B.G."/>
        </authorList>
    </citation>
    <scope>NUCLEOTIDE SEQUENCE [LARGE SCALE GENOMIC DNA]</scope>
    <source>
        <strain evidence="3">C5 / ATCC 48332 / race O</strain>
    </source>
</reference>
<dbReference type="Proteomes" id="UP000016936">
    <property type="component" value="Unassembled WGS sequence"/>
</dbReference>
<feature type="compositionally biased region" description="Polar residues" evidence="1">
    <location>
        <begin position="1"/>
        <end position="16"/>
    </location>
</feature>
<gene>
    <name evidence="2" type="ORF">COCHEDRAFT_1021477</name>
</gene>
<proteinExistence type="predicted"/>
<evidence type="ECO:0000313" key="2">
    <source>
        <dbReference type="EMBL" id="EMD91503.1"/>
    </source>
</evidence>
<accession>M2UUG9</accession>
<keyword evidence="3" id="KW-1185">Reference proteome</keyword>
<protein>
    <submittedName>
        <fullName evidence="2">Uncharacterized protein</fullName>
    </submittedName>
</protein>